<sequence length="1193" mass="135169">MAALEDLTPNASVRGILPNGLVTVVSVQWHGLAAVELTYKTPEGRVANELLYRHDEPRIEVVTVGRPWSFDGEGDLFRLVSEAQRIRLAHLFDPVLAVHTSVVEPLPHQITAVYESMLPRQPLRFLLADDPGAGKTIMAGLLMKELIARGDLQRCLVVCPGSLAEQWQDELYRRFHLPFEILTNDKLEAARTGNWFLENNLVIARLDKLSRNEDVQQKLQAPDCRWDLVVCDEAHKMSATFFGGEIKYTKRYRLGQLLSSLTRHFLLMSATPHNGKEEDFQLFMALLDGDRFEGRFRDGVHTADVSDLMRRMVKEKLLKFDGKPLFPERVAYTVTYKLSDAEARLYQEVTDYVREEFNRADALENDKRAGTVGFALTILQRRLASSPEAIYQSLRRRRERLESRLRELEVMQRGGEVGNVLSVGRMLDADDVEDLDDAPDNEVQAAEEEILDQATAARSIGELKIEIDTLKRLEALASSIRRSGEDRKWRELASLLTEIFTPVVISNGFAAEQAPYDAGSPEIAKPTPSPHQKLVIFTEHRDTLIYLETRISSLLGRREAVVCIHGGLGREERKKAEEAFKHDPQVRVLLATDAAGEGINLQRAHLMVNYDLPWNPNRLEQRFGRIHRIGQTEVCHLWNLVAEETREGDVYRKLLEKLEQARKSLGGQVFDVLGKLQFDGMPLRDLLISAIRYGEQPEVRDRLNRVIENSVEREHLQDLLEDQVLAQDSMDASRVYRIREEMERAEARRLQPHYIESFFIEGFRRLGGTIKQREPRRYEVKHVPAPIRNRDRLIGIGEPILPRYERIAFEKALVAPQGQTLAAFVCPGHPLLDAVIDLTLERHRDLLRRGTILVDERDPGTNPRVLFTMESALQDGALTRSGDRRLISKRLLYVEIDEAGQARHINYAPYLDFRPLMADEPGVEAILARPECAWIHPDLERQALGHAIAHVVPEHLTEVRERKLSLLAKTEAAVKDRLTKEITYWDHRAEQLKLQERAGKPNANLNSGEARKRADALQARLEKRLDEIRQERQMAPLPPVALGGLLVVPAGLIAAMTGKSAPMAAAMVDTMAVAAMARAIVMEIERGLGFDPTDREFDRLGYDIESRVPGTGRLRFIEVKGRVTGADTITVTRNEILTALNKPDDFILAVIEFDGPGHRVHYIRQPFSREPDFGVTSVNYSFAELIAKAGKPS</sequence>
<dbReference type="PROSITE" id="PS51194">
    <property type="entry name" value="HELICASE_CTER"/>
    <property type="match status" value="1"/>
</dbReference>
<dbReference type="PANTHER" id="PTHR45766">
    <property type="entry name" value="DNA ANNEALING HELICASE AND ENDONUCLEASE ZRANB3 FAMILY MEMBER"/>
    <property type="match status" value="1"/>
</dbReference>
<evidence type="ECO:0000313" key="8">
    <source>
        <dbReference type="Proteomes" id="UP001244552"/>
    </source>
</evidence>
<gene>
    <name evidence="7" type="ORF">QO018_006267</name>
</gene>
<dbReference type="Pfam" id="PF00176">
    <property type="entry name" value="SNF2-rel_dom"/>
    <property type="match status" value="1"/>
</dbReference>
<dbReference type="SMART" id="SM00490">
    <property type="entry name" value="HELICc"/>
    <property type="match status" value="1"/>
</dbReference>
<evidence type="ECO:0000259" key="6">
    <source>
        <dbReference type="PROSITE" id="PS51194"/>
    </source>
</evidence>
<reference evidence="7 8" key="1">
    <citation type="submission" date="2023-07" db="EMBL/GenBank/DDBJ databases">
        <title>Genomic Encyclopedia of Type Strains, Phase IV (KMG-IV): sequencing the most valuable type-strain genomes for metagenomic binning, comparative biology and taxonomic classification.</title>
        <authorList>
            <person name="Goeker M."/>
        </authorList>
    </citation>
    <scope>NUCLEOTIDE SEQUENCE [LARGE SCALE GENOMIC DNA]</scope>
    <source>
        <strain evidence="7 8">DSM 19922</strain>
    </source>
</reference>
<comment type="caution">
    <text evidence="7">The sequence shown here is derived from an EMBL/GenBank/DDBJ whole genome shotgun (WGS) entry which is preliminary data.</text>
</comment>
<feature type="domain" description="Helicase ATP-binding" evidence="5">
    <location>
        <begin position="116"/>
        <end position="290"/>
    </location>
</feature>
<dbReference type="Gene3D" id="3.40.50.300">
    <property type="entry name" value="P-loop containing nucleotide triphosphate hydrolases"/>
    <property type="match status" value="1"/>
</dbReference>
<dbReference type="RefSeq" id="WP_209991143.1">
    <property type="nucleotide sequence ID" value="NZ_JAGINO010000042.1"/>
</dbReference>
<dbReference type="InterPro" id="IPR038718">
    <property type="entry name" value="SNF2-like_sf"/>
</dbReference>
<dbReference type="InterPro" id="IPR000330">
    <property type="entry name" value="SNF2_N"/>
</dbReference>
<dbReference type="Gene3D" id="3.40.50.10810">
    <property type="entry name" value="Tandem AAA-ATPase domain"/>
    <property type="match status" value="1"/>
</dbReference>
<keyword evidence="1" id="KW-0547">Nucleotide-binding</keyword>
<evidence type="ECO:0000313" key="7">
    <source>
        <dbReference type="EMBL" id="MDQ0537363.1"/>
    </source>
</evidence>
<dbReference type="Pfam" id="PF00271">
    <property type="entry name" value="Helicase_C"/>
    <property type="match status" value="1"/>
</dbReference>
<accession>A0ABU0MVZ9</accession>
<evidence type="ECO:0000256" key="2">
    <source>
        <dbReference type="ARBA" id="ARBA00022801"/>
    </source>
</evidence>
<keyword evidence="2" id="KW-0378">Hydrolase</keyword>
<keyword evidence="3 7" id="KW-0347">Helicase</keyword>
<evidence type="ECO:0000256" key="3">
    <source>
        <dbReference type="ARBA" id="ARBA00022806"/>
    </source>
</evidence>
<organism evidence="7 8">
    <name type="scientific">Azospirillum picis</name>
    <dbReference type="NCBI Taxonomy" id="488438"/>
    <lineage>
        <taxon>Bacteria</taxon>
        <taxon>Pseudomonadati</taxon>
        <taxon>Pseudomonadota</taxon>
        <taxon>Alphaproteobacteria</taxon>
        <taxon>Rhodospirillales</taxon>
        <taxon>Azospirillaceae</taxon>
        <taxon>Azospirillum</taxon>
    </lineage>
</organism>
<dbReference type="InterPro" id="IPR024975">
    <property type="entry name" value="NOV_C"/>
</dbReference>
<evidence type="ECO:0000256" key="4">
    <source>
        <dbReference type="ARBA" id="ARBA00022840"/>
    </source>
</evidence>
<dbReference type="CDD" id="cd18011">
    <property type="entry name" value="DEXDc_RapA"/>
    <property type="match status" value="1"/>
</dbReference>
<keyword evidence="8" id="KW-1185">Reference proteome</keyword>
<feature type="domain" description="Helicase C-terminal" evidence="6">
    <location>
        <begin position="519"/>
        <end position="673"/>
    </location>
</feature>
<dbReference type="InterPro" id="IPR049730">
    <property type="entry name" value="SNF2/RAD54-like_C"/>
</dbReference>
<evidence type="ECO:0000259" key="5">
    <source>
        <dbReference type="PROSITE" id="PS51192"/>
    </source>
</evidence>
<proteinExistence type="predicted"/>
<dbReference type="Proteomes" id="UP001244552">
    <property type="component" value="Unassembled WGS sequence"/>
</dbReference>
<evidence type="ECO:0000256" key="1">
    <source>
        <dbReference type="ARBA" id="ARBA00022741"/>
    </source>
</evidence>
<dbReference type="GO" id="GO:0004386">
    <property type="term" value="F:helicase activity"/>
    <property type="evidence" value="ECO:0007669"/>
    <property type="project" value="UniProtKB-KW"/>
</dbReference>
<dbReference type="InterPro" id="IPR001650">
    <property type="entry name" value="Helicase_C-like"/>
</dbReference>
<dbReference type="SMART" id="SM00487">
    <property type="entry name" value="DEXDc"/>
    <property type="match status" value="1"/>
</dbReference>
<dbReference type="SUPFAM" id="SSF52540">
    <property type="entry name" value="P-loop containing nucleoside triphosphate hydrolases"/>
    <property type="match status" value="2"/>
</dbReference>
<protein>
    <submittedName>
        <fullName evidence="7">SNF2 family DNA or RNA helicase</fullName>
    </submittedName>
</protein>
<dbReference type="EMBL" id="JAUSVU010000045">
    <property type="protein sequence ID" value="MDQ0537363.1"/>
    <property type="molecule type" value="Genomic_DNA"/>
</dbReference>
<dbReference type="PANTHER" id="PTHR45766:SF6">
    <property type="entry name" value="SWI_SNF-RELATED MATRIX-ASSOCIATED ACTIN-DEPENDENT REGULATOR OF CHROMATIN SUBFAMILY A-LIKE PROTEIN 1"/>
    <property type="match status" value="1"/>
</dbReference>
<dbReference type="InterPro" id="IPR014001">
    <property type="entry name" value="Helicase_ATP-bd"/>
</dbReference>
<dbReference type="InterPro" id="IPR057342">
    <property type="entry name" value="DEXDc_RapA"/>
</dbReference>
<dbReference type="Pfam" id="PF13020">
    <property type="entry name" value="NOV_C"/>
    <property type="match status" value="1"/>
</dbReference>
<dbReference type="CDD" id="cd18793">
    <property type="entry name" value="SF2_C_SNF"/>
    <property type="match status" value="1"/>
</dbReference>
<dbReference type="PROSITE" id="PS51192">
    <property type="entry name" value="HELICASE_ATP_BIND_1"/>
    <property type="match status" value="1"/>
</dbReference>
<name>A0ABU0MVZ9_9PROT</name>
<keyword evidence="4" id="KW-0067">ATP-binding</keyword>
<dbReference type="InterPro" id="IPR027417">
    <property type="entry name" value="P-loop_NTPase"/>
</dbReference>